<evidence type="ECO:0000313" key="2">
    <source>
        <dbReference type="EMBL" id="KAA9239755.1"/>
    </source>
</evidence>
<dbReference type="InterPro" id="IPR001387">
    <property type="entry name" value="Cro/C1-type_HTH"/>
</dbReference>
<organism evidence="2 3">
    <name type="scientific">Aerococcus tenax</name>
    <dbReference type="NCBI Taxonomy" id="3078812"/>
    <lineage>
        <taxon>Bacteria</taxon>
        <taxon>Bacillati</taxon>
        <taxon>Bacillota</taxon>
        <taxon>Bacilli</taxon>
        <taxon>Lactobacillales</taxon>
        <taxon>Aerococcaceae</taxon>
        <taxon>Aerococcus</taxon>
    </lineage>
</organism>
<sequence length="72" mass="8362">MTQVRQMRSYMGLTQTDLANTLDISLQAYWKKEKGITPFTDEEKIVLKKIFNESFPSATIDDIFFSHEVSKV</sequence>
<gene>
    <name evidence="2" type="ORF">F6I34_05865</name>
</gene>
<comment type="caution">
    <text evidence="2">The sequence shown here is derived from an EMBL/GenBank/DDBJ whole genome shotgun (WGS) entry which is preliminary data.</text>
</comment>
<accession>A0A0X8FDW9</accession>
<dbReference type="EMBL" id="VYVN01000013">
    <property type="protein sequence ID" value="KAA9239755.1"/>
    <property type="molecule type" value="Genomic_DNA"/>
</dbReference>
<feature type="domain" description="HTH cro/C1-type" evidence="1">
    <location>
        <begin position="4"/>
        <end position="58"/>
    </location>
</feature>
<dbReference type="InterPro" id="IPR010982">
    <property type="entry name" value="Lambda_DNA-bd_dom_sf"/>
</dbReference>
<name>A0A0X8FDW9_9LACT</name>
<dbReference type="Gene3D" id="1.10.260.40">
    <property type="entry name" value="lambda repressor-like DNA-binding domains"/>
    <property type="match status" value="1"/>
</dbReference>
<dbReference type="PROSITE" id="PS50943">
    <property type="entry name" value="HTH_CROC1"/>
    <property type="match status" value="1"/>
</dbReference>
<dbReference type="SUPFAM" id="SSF47413">
    <property type="entry name" value="lambda repressor-like DNA-binding domains"/>
    <property type="match status" value="1"/>
</dbReference>
<dbReference type="GeneID" id="35768172"/>
<proteinExistence type="predicted"/>
<evidence type="ECO:0000259" key="1">
    <source>
        <dbReference type="PROSITE" id="PS50943"/>
    </source>
</evidence>
<dbReference type="CDD" id="cd00093">
    <property type="entry name" value="HTH_XRE"/>
    <property type="match status" value="1"/>
</dbReference>
<evidence type="ECO:0000313" key="3">
    <source>
        <dbReference type="Proteomes" id="UP000326476"/>
    </source>
</evidence>
<dbReference type="GO" id="GO:0003677">
    <property type="term" value="F:DNA binding"/>
    <property type="evidence" value="ECO:0007669"/>
    <property type="project" value="InterPro"/>
</dbReference>
<protein>
    <submittedName>
        <fullName evidence="2">Transcriptional regulator</fullName>
    </submittedName>
</protein>
<keyword evidence="3" id="KW-1185">Reference proteome</keyword>
<dbReference type="KEGG" id="aun:AWM73_02990"/>
<dbReference type="Proteomes" id="UP000326476">
    <property type="component" value="Unassembled WGS sequence"/>
</dbReference>
<dbReference type="RefSeq" id="WP_060778024.1">
    <property type="nucleotide sequence ID" value="NZ_VYVN01000013.1"/>
</dbReference>
<reference evidence="3" key="1">
    <citation type="submission" date="2019-09" db="EMBL/GenBank/DDBJ databases">
        <title>Draft genome sequence assemblies of isolates from the urinary tract.</title>
        <authorList>
            <person name="Mores C.R."/>
            <person name="Putonti C."/>
            <person name="Wolfe A.J."/>
        </authorList>
    </citation>
    <scope>NUCLEOTIDE SEQUENCE [LARGE SCALE GENOMIC DNA]</scope>
    <source>
        <strain evidence="3">UMB8614</strain>
    </source>
</reference>
<dbReference type="OrthoDB" id="2230123at2"/>
<dbReference type="AlphaFoldDB" id="A0A0X8FDW9"/>